<sequence>MEPTADFDNLIKQIPSGRDDNNLYQTYYRKGKIDPGETVPKGTSSKDPVVIRRIIEHQGRDSLVSVPNSGRSKPTKYPAKNFHITVDTSNAINAAKNVRNTNGSTYANETIHNHSWIRDQLVLTTNGSFFFRNYNEYQTTTAIVAVTTESLTSITTTQMSTIIENLCIDGNLRWNTTGETVFKSRNITSGSRGIYIDFDDTMYIADMDVVWKLLPNRTMVTVVAGTLNSTGPNSTQLSYPQDVYVDRYGNIYVTDYYNNRVQKFINNSAVGITIAGNGTSGTGLHQLYNPTFFAFDSTNTYFYVVDYGNNRVLKFPSNSTSGGNGTLVAGVNNSSNQNTSFDQPSGIALSPSLIDNLFITLYGEHSVIRWTSNTFSGIFVAGISDVPGSNSTLLRNPRGIRIDHNLNIFVADAGNHRIQMFCAGSQTGITVADSNNRRIQRFLKI</sequence>
<dbReference type="InterPro" id="IPR050952">
    <property type="entry name" value="TRIM-NHL_E3_ligases"/>
</dbReference>
<dbReference type="EMBL" id="CAJNOR010001109">
    <property type="protein sequence ID" value="CAF1076759.1"/>
    <property type="molecule type" value="Genomic_DNA"/>
</dbReference>
<dbReference type="AlphaFoldDB" id="A0A814MCU8"/>
<feature type="repeat" description="NHL" evidence="2">
    <location>
        <begin position="229"/>
        <end position="267"/>
    </location>
</feature>
<feature type="repeat" description="NHL" evidence="2">
    <location>
        <begin position="394"/>
        <end position="424"/>
    </location>
</feature>
<comment type="caution">
    <text evidence="3">The sequence shown here is derived from an EMBL/GenBank/DDBJ whole genome shotgun (WGS) entry which is preliminary data.</text>
</comment>
<evidence type="ECO:0000256" key="2">
    <source>
        <dbReference type="PROSITE-ProRule" id="PRU00504"/>
    </source>
</evidence>
<keyword evidence="4" id="KW-1185">Reference proteome</keyword>
<dbReference type="InterPro" id="IPR001258">
    <property type="entry name" value="NHL_repeat"/>
</dbReference>
<dbReference type="SUPFAM" id="SSF101898">
    <property type="entry name" value="NHL repeat"/>
    <property type="match status" value="1"/>
</dbReference>
<dbReference type="Pfam" id="PF01436">
    <property type="entry name" value="NHL"/>
    <property type="match status" value="2"/>
</dbReference>
<dbReference type="PROSITE" id="PS51125">
    <property type="entry name" value="NHL"/>
    <property type="match status" value="3"/>
</dbReference>
<feature type="repeat" description="NHL" evidence="2">
    <location>
        <begin position="278"/>
        <end position="318"/>
    </location>
</feature>
<evidence type="ECO:0000313" key="4">
    <source>
        <dbReference type="Proteomes" id="UP000663828"/>
    </source>
</evidence>
<evidence type="ECO:0008006" key="5">
    <source>
        <dbReference type="Google" id="ProtNLM"/>
    </source>
</evidence>
<organism evidence="3 4">
    <name type="scientific">Adineta ricciae</name>
    <name type="common">Rotifer</name>
    <dbReference type="NCBI Taxonomy" id="249248"/>
    <lineage>
        <taxon>Eukaryota</taxon>
        <taxon>Metazoa</taxon>
        <taxon>Spiralia</taxon>
        <taxon>Gnathifera</taxon>
        <taxon>Rotifera</taxon>
        <taxon>Eurotatoria</taxon>
        <taxon>Bdelloidea</taxon>
        <taxon>Adinetida</taxon>
        <taxon>Adinetidae</taxon>
        <taxon>Adineta</taxon>
    </lineage>
</organism>
<accession>A0A814MCU8</accession>
<gene>
    <name evidence="3" type="ORF">XAT740_LOCUS17108</name>
</gene>
<dbReference type="InterPro" id="IPR011042">
    <property type="entry name" value="6-blade_b-propeller_TolB-like"/>
</dbReference>
<reference evidence="3" key="1">
    <citation type="submission" date="2021-02" db="EMBL/GenBank/DDBJ databases">
        <authorList>
            <person name="Nowell W R."/>
        </authorList>
    </citation>
    <scope>NUCLEOTIDE SEQUENCE</scope>
</reference>
<protein>
    <recommendedName>
        <fullName evidence="5">NHL repeat containing protein</fullName>
    </recommendedName>
</protein>
<dbReference type="PANTHER" id="PTHR24104:SF25">
    <property type="entry name" value="PROTEIN LIN-41"/>
    <property type="match status" value="1"/>
</dbReference>
<dbReference type="PANTHER" id="PTHR24104">
    <property type="entry name" value="E3 UBIQUITIN-PROTEIN LIGASE NHLRC1-RELATED"/>
    <property type="match status" value="1"/>
</dbReference>
<keyword evidence="1" id="KW-0677">Repeat</keyword>
<dbReference type="Gene3D" id="2.120.10.30">
    <property type="entry name" value="TolB, C-terminal domain"/>
    <property type="match status" value="2"/>
</dbReference>
<evidence type="ECO:0000313" key="3">
    <source>
        <dbReference type="EMBL" id="CAF1076759.1"/>
    </source>
</evidence>
<evidence type="ECO:0000256" key="1">
    <source>
        <dbReference type="ARBA" id="ARBA00022737"/>
    </source>
</evidence>
<dbReference type="Proteomes" id="UP000663828">
    <property type="component" value="Unassembled WGS sequence"/>
</dbReference>
<proteinExistence type="predicted"/>
<dbReference type="CDD" id="cd05819">
    <property type="entry name" value="NHL"/>
    <property type="match status" value="1"/>
</dbReference>
<dbReference type="GO" id="GO:0008270">
    <property type="term" value="F:zinc ion binding"/>
    <property type="evidence" value="ECO:0007669"/>
    <property type="project" value="UniProtKB-KW"/>
</dbReference>
<name>A0A814MCU8_ADIRI</name>